<dbReference type="RefSeq" id="WP_379143635.1">
    <property type="nucleotide sequence ID" value="NZ_JBHUEN010000043.1"/>
</dbReference>
<keyword evidence="2" id="KW-0547">Nucleotide-binding</keyword>
<evidence type="ECO:0000256" key="1">
    <source>
        <dbReference type="ARBA" id="ARBA00022679"/>
    </source>
</evidence>
<reference evidence="9" key="1">
    <citation type="journal article" date="2019" name="Int. J. Syst. Evol. Microbiol.">
        <title>The Global Catalogue of Microorganisms (GCM) 10K type strain sequencing project: providing services to taxonomists for standard genome sequencing and annotation.</title>
        <authorList>
            <consortium name="The Broad Institute Genomics Platform"/>
            <consortium name="The Broad Institute Genome Sequencing Center for Infectious Disease"/>
            <person name="Wu L."/>
            <person name="Ma J."/>
        </authorList>
    </citation>
    <scope>NUCLEOTIDE SEQUENCE [LARGE SCALE GENOMIC DNA]</scope>
    <source>
        <strain evidence="9">CCUG 56029</strain>
    </source>
</reference>
<feature type="domain" description="Thiamin pyrophosphokinase thiamin-binding" evidence="7">
    <location>
        <begin position="147"/>
        <end position="189"/>
    </location>
</feature>
<dbReference type="InterPro" id="IPR006282">
    <property type="entry name" value="Thi_PPkinase"/>
</dbReference>
<feature type="domain" description="Thiamin pyrophosphokinase catalytic" evidence="6">
    <location>
        <begin position="27"/>
        <end position="120"/>
    </location>
</feature>
<evidence type="ECO:0000313" key="9">
    <source>
        <dbReference type="Proteomes" id="UP001597213"/>
    </source>
</evidence>
<dbReference type="Proteomes" id="UP001597213">
    <property type="component" value="Unassembled WGS sequence"/>
</dbReference>
<keyword evidence="1 8" id="KW-0808">Transferase</keyword>
<dbReference type="InterPro" id="IPR036759">
    <property type="entry name" value="TPK_catalytic_sf"/>
</dbReference>
<dbReference type="InterPro" id="IPR053149">
    <property type="entry name" value="TPK"/>
</dbReference>
<dbReference type="SUPFAM" id="SSF63862">
    <property type="entry name" value="Thiamin pyrophosphokinase, substrate-binding domain"/>
    <property type="match status" value="1"/>
</dbReference>
<organism evidence="8 9">
    <name type="scientific">Paracoccus pacificus</name>
    <dbReference type="NCBI Taxonomy" id="1463598"/>
    <lineage>
        <taxon>Bacteria</taxon>
        <taxon>Pseudomonadati</taxon>
        <taxon>Pseudomonadota</taxon>
        <taxon>Alphaproteobacteria</taxon>
        <taxon>Rhodobacterales</taxon>
        <taxon>Paracoccaceae</taxon>
        <taxon>Paracoccus</taxon>
    </lineage>
</organism>
<evidence type="ECO:0000259" key="6">
    <source>
        <dbReference type="Pfam" id="PF04263"/>
    </source>
</evidence>
<dbReference type="Pfam" id="PF04263">
    <property type="entry name" value="TPK_catalytic"/>
    <property type="match status" value="1"/>
</dbReference>
<accession>A0ABW4R976</accession>
<dbReference type="InterPro" id="IPR007373">
    <property type="entry name" value="Thiamin_PyroPKinase_B1-bd"/>
</dbReference>
<dbReference type="PANTHER" id="PTHR41299">
    <property type="entry name" value="THIAMINE PYROPHOSPHOKINASE"/>
    <property type="match status" value="1"/>
</dbReference>
<protein>
    <recommendedName>
        <fullName evidence="5">Thiamine diphosphokinase</fullName>
        <ecNumber evidence="5">2.7.6.2</ecNumber>
    </recommendedName>
</protein>
<evidence type="ECO:0000259" key="7">
    <source>
        <dbReference type="Pfam" id="PF04265"/>
    </source>
</evidence>
<dbReference type="Gene3D" id="3.40.50.10240">
    <property type="entry name" value="Thiamin pyrophosphokinase, catalytic domain"/>
    <property type="match status" value="1"/>
</dbReference>
<evidence type="ECO:0000256" key="4">
    <source>
        <dbReference type="ARBA" id="ARBA00022840"/>
    </source>
</evidence>
<dbReference type="SUPFAM" id="SSF63999">
    <property type="entry name" value="Thiamin pyrophosphokinase, catalytic domain"/>
    <property type="match status" value="1"/>
</dbReference>
<keyword evidence="3" id="KW-0418">Kinase</keyword>
<name>A0ABW4R976_9RHOB</name>
<dbReference type="CDD" id="cd07995">
    <property type="entry name" value="TPK"/>
    <property type="match status" value="1"/>
</dbReference>
<dbReference type="PANTHER" id="PTHR41299:SF1">
    <property type="entry name" value="THIAMINE PYROPHOSPHOKINASE"/>
    <property type="match status" value="1"/>
</dbReference>
<dbReference type="GO" id="GO:0004788">
    <property type="term" value="F:thiamine diphosphokinase activity"/>
    <property type="evidence" value="ECO:0007669"/>
    <property type="project" value="UniProtKB-EC"/>
</dbReference>
<proteinExistence type="predicted"/>
<dbReference type="InterPro" id="IPR036371">
    <property type="entry name" value="TPK_B1-bd_sf"/>
</dbReference>
<dbReference type="EMBL" id="JBHUEN010000043">
    <property type="protein sequence ID" value="MFD1882792.1"/>
    <property type="molecule type" value="Genomic_DNA"/>
</dbReference>
<dbReference type="NCBIfam" id="TIGR01378">
    <property type="entry name" value="thi_PPkinase"/>
    <property type="match status" value="1"/>
</dbReference>
<evidence type="ECO:0000256" key="2">
    <source>
        <dbReference type="ARBA" id="ARBA00022741"/>
    </source>
</evidence>
<comment type="caution">
    <text evidence="8">The sequence shown here is derived from an EMBL/GenBank/DDBJ whole genome shotgun (WGS) entry which is preliminary data.</text>
</comment>
<evidence type="ECO:0000256" key="5">
    <source>
        <dbReference type="NCBIfam" id="TIGR01378"/>
    </source>
</evidence>
<keyword evidence="9" id="KW-1185">Reference proteome</keyword>
<evidence type="ECO:0000256" key="3">
    <source>
        <dbReference type="ARBA" id="ARBA00022777"/>
    </source>
</evidence>
<dbReference type="EC" id="2.7.6.2" evidence="5"/>
<dbReference type="Pfam" id="PF04265">
    <property type="entry name" value="TPK_B1_binding"/>
    <property type="match status" value="1"/>
</dbReference>
<gene>
    <name evidence="8" type="ORF">ACFSCT_13795</name>
</gene>
<dbReference type="InterPro" id="IPR007371">
    <property type="entry name" value="TPK_catalytic"/>
</dbReference>
<sequence>MTGPVVSSDGGVTLVGGGALTESELAQALLHAPVLVAADGGADAALALGAMPDAVIGDFDSLSADARGRIPPDRLHHVAEQNSTDFTKCLTRIRARFVLAVGFSGRRLDHTLAALSSLVEHPDPPCLLIAAEDLVFLAPPQLRLDLAAGTRVSLYPLGPSRGTSTGLRWPIDGLEFAPAGRVGTSNAATGPVELRLEGSMLVLLPRDCLAQAMTGLGV</sequence>
<keyword evidence="4" id="KW-0067">ATP-binding</keyword>
<evidence type="ECO:0000313" key="8">
    <source>
        <dbReference type="EMBL" id="MFD1882792.1"/>
    </source>
</evidence>